<keyword evidence="1" id="KW-0472">Membrane</keyword>
<dbReference type="EMBL" id="JARTFS010000012">
    <property type="protein sequence ID" value="MED4402644.1"/>
    <property type="molecule type" value="Genomic_DNA"/>
</dbReference>
<keyword evidence="1" id="KW-1133">Transmembrane helix</keyword>
<name>A0ABU6NZV2_9BACI</name>
<organism evidence="2 3">
    <name type="scientific">Metabacillus fastidiosus</name>
    <dbReference type="NCBI Taxonomy" id="1458"/>
    <lineage>
        <taxon>Bacteria</taxon>
        <taxon>Bacillati</taxon>
        <taxon>Bacillota</taxon>
        <taxon>Bacilli</taxon>
        <taxon>Bacillales</taxon>
        <taxon>Bacillaceae</taxon>
        <taxon>Metabacillus</taxon>
    </lineage>
</organism>
<gene>
    <name evidence="2" type="ORF">P9271_15100</name>
</gene>
<dbReference type="RefSeq" id="WP_328015483.1">
    <property type="nucleotide sequence ID" value="NZ_JARTFS010000012.1"/>
</dbReference>
<comment type="caution">
    <text evidence="2">The sequence shown here is derived from an EMBL/GenBank/DDBJ whole genome shotgun (WGS) entry which is preliminary data.</text>
</comment>
<keyword evidence="1" id="KW-0812">Transmembrane</keyword>
<dbReference type="Proteomes" id="UP001342826">
    <property type="component" value="Unassembled WGS sequence"/>
</dbReference>
<feature type="transmembrane region" description="Helical" evidence="1">
    <location>
        <begin position="12"/>
        <end position="31"/>
    </location>
</feature>
<sequence>MSGQTIPTIKSSTETVFLIAVPLILFIFFFTKAEGSAEDE</sequence>
<evidence type="ECO:0000313" key="2">
    <source>
        <dbReference type="EMBL" id="MED4402644.1"/>
    </source>
</evidence>
<reference evidence="2 3" key="1">
    <citation type="submission" date="2023-03" db="EMBL/GenBank/DDBJ databases">
        <title>Bacillus Genome Sequencing.</title>
        <authorList>
            <person name="Dunlap C."/>
        </authorList>
    </citation>
    <scope>NUCLEOTIDE SEQUENCE [LARGE SCALE GENOMIC DNA]</scope>
    <source>
        <strain evidence="2 3">NRS-1717</strain>
    </source>
</reference>
<evidence type="ECO:0000313" key="3">
    <source>
        <dbReference type="Proteomes" id="UP001342826"/>
    </source>
</evidence>
<protein>
    <submittedName>
        <fullName evidence="2">Uncharacterized protein</fullName>
    </submittedName>
</protein>
<accession>A0ABU6NZV2</accession>
<keyword evidence="3" id="KW-1185">Reference proteome</keyword>
<evidence type="ECO:0000256" key="1">
    <source>
        <dbReference type="SAM" id="Phobius"/>
    </source>
</evidence>
<proteinExistence type="predicted"/>